<dbReference type="Proteomes" id="UP000223025">
    <property type="component" value="Segment"/>
</dbReference>
<protein>
    <recommendedName>
        <fullName evidence="7">Radical SAM core domain-containing protein</fullName>
    </recommendedName>
</protein>
<keyword evidence="2" id="KW-0479">Metal-binding</keyword>
<accession>A0A2L0UZJ1</accession>
<reference evidence="5 6" key="1">
    <citation type="submission" date="2017-06" db="EMBL/GenBank/DDBJ databases">
        <authorList>
            <person name="Kim H.J."/>
            <person name="Triplett B.A."/>
        </authorList>
    </citation>
    <scope>NUCLEOTIDE SEQUENCE [LARGE SCALE GENOMIC DNA]</scope>
</reference>
<dbReference type="CDD" id="cd01335">
    <property type="entry name" value="Radical_SAM"/>
    <property type="match status" value="1"/>
</dbReference>
<keyword evidence="6" id="KW-1185">Reference proteome</keyword>
<keyword evidence="1" id="KW-0949">S-adenosyl-L-methionine</keyword>
<name>A0A2L0UZJ1_9CAUD</name>
<dbReference type="InterPro" id="IPR007197">
    <property type="entry name" value="rSAM"/>
</dbReference>
<dbReference type="InterPro" id="IPR013785">
    <property type="entry name" value="Aldolase_TIM"/>
</dbReference>
<dbReference type="InterPro" id="IPR058240">
    <property type="entry name" value="rSAM_sf"/>
</dbReference>
<dbReference type="GO" id="GO:0046872">
    <property type="term" value="F:metal ion binding"/>
    <property type="evidence" value="ECO:0007669"/>
    <property type="project" value="UniProtKB-KW"/>
</dbReference>
<dbReference type="OrthoDB" id="8663at10239"/>
<dbReference type="RefSeq" id="YP_009611830.1">
    <property type="nucleotide sequence ID" value="NC_042013.1"/>
</dbReference>
<organism evidence="5 6">
    <name type="scientific">Agrobacterium phage Atu_ph07</name>
    <dbReference type="NCBI Taxonomy" id="2024264"/>
    <lineage>
        <taxon>Viruses</taxon>
        <taxon>Duplodnaviria</taxon>
        <taxon>Heunggongvirae</taxon>
        <taxon>Uroviricota</taxon>
        <taxon>Caudoviricetes</taxon>
        <taxon>Polybotosvirus</taxon>
        <taxon>Polybotosvirus Atuph07</taxon>
    </lineage>
</organism>
<dbReference type="SUPFAM" id="SSF102114">
    <property type="entry name" value="Radical SAM enzymes"/>
    <property type="match status" value="1"/>
</dbReference>
<evidence type="ECO:0000256" key="1">
    <source>
        <dbReference type="ARBA" id="ARBA00022691"/>
    </source>
</evidence>
<dbReference type="Gene3D" id="3.20.20.70">
    <property type="entry name" value="Aldolase class I"/>
    <property type="match status" value="1"/>
</dbReference>
<dbReference type="SFLD" id="SFLDS00029">
    <property type="entry name" value="Radical_SAM"/>
    <property type="match status" value="1"/>
</dbReference>
<evidence type="ECO:0000313" key="6">
    <source>
        <dbReference type="Proteomes" id="UP000223025"/>
    </source>
</evidence>
<dbReference type="InterPro" id="IPR050377">
    <property type="entry name" value="Radical_SAM_PqqE_MftC-like"/>
</dbReference>
<dbReference type="PANTHER" id="PTHR11228">
    <property type="entry name" value="RADICAL SAM DOMAIN PROTEIN"/>
    <property type="match status" value="1"/>
</dbReference>
<sequence>MDLITKITVACNFKCTFCSSTKLSANNAATLDINDIFRFLERFPDTKTIIVNGGDPLMVQPEYYWKIIDHLDTNGYDDTSISFTSNLWPFYKNPNKWKDLFKNRRVGVNTSFNYGPGRVKGDLSLFTEDDLWKVSDAMLEHVGYRPDFISVITDENEHLAIDNVILAKKMSNDQPARILEDGTKIGVECKLNYAMASGPVVVDPRTGHKMGQEGKPYQLSKIYKIYVDIAKQGLSDWEFNTKQMRKRLGGFATICPQNRTCDEGIRTLQPEGGYYSCGAFGDDMDKAIDFDAEMNGAFFKPLQEDFELDSMKHECYGCPMFAICNGCRKTVKDLKAANVVEDHCKLMKTLASDILELNGL</sequence>
<evidence type="ECO:0000256" key="3">
    <source>
        <dbReference type="ARBA" id="ARBA00023004"/>
    </source>
</evidence>
<dbReference type="GO" id="GO:0051536">
    <property type="term" value="F:iron-sulfur cluster binding"/>
    <property type="evidence" value="ECO:0007669"/>
    <property type="project" value="UniProtKB-KW"/>
</dbReference>
<proteinExistence type="predicted"/>
<evidence type="ECO:0000256" key="2">
    <source>
        <dbReference type="ARBA" id="ARBA00022723"/>
    </source>
</evidence>
<dbReference type="GeneID" id="40088168"/>
<evidence type="ECO:0000256" key="4">
    <source>
        <dbReference type="ARBA" id="ARBA00023014"/>
    </source>
</evidence>
<dbReference type="KEGG" id="vg:40088168"/>
<evidence type="ECO:0008006" key="7">
    <source>
        <dbReference type="Google" id="ProtNLM"/>
    </source>
</evidence>
<dbReference type="PANTHER" id="PTHR11228:SF34">
    <property type="entry name" value="TUNGSTEN-CONTAINING ALDEHYDE FERREDOXIN OXIDOREDUCTASE COFACTOR MODIFYING PROTEIN"/>
    <property type="match status" value="1"/>
</dbReference>
<keyword evidence="4" id="KW-0411">Iron-sulfur</keyword>
<dbReference type="EMBL" id="MF403008">
    <property type="protein sequence ID" value="AUZ94947.1"/>
    <property type="molecule type" value="Genomic_DNA"/>
</dbReference>
<keyword evidence="3" id="KW-0408">Iron</keyword>
<dbReference type="GO" id="GO:0003824">
    <property type="term" value="F:catalytic activity"/>
    <property type="evidence" value="ECO:0007669"/>
    <property type="project" value="InterPro"/>
</dbReference>
<evidence type="ECO:0000313" key="5">
    <source>
        <dbReference type="EMBL" id="AUZ94947.1"/>
    </source>
</evidence>